<dbReference type="OMA" id="CCISQLP"/>
<protein>
    <submittedName>
        <fullName evidence="2">ATP-dependent DNA helicase</fullName>
    </submittedName>
</protein>
<dbReference type="AlphaFoldDB" id="A0A0D3AB27"/>
<dbReference type="EnsemblPlants" id="Bo1g101400.1">
    <property type="protein sequence ID" value="Bo1g101400.1"/>
    <property type="gene ID" value="Bo1g101400"/>
</dbReference>
<evidence type="ECO:0000259" key="1">
    <source>
        <dbReference type="Pfam" id="PF21530"/>
    </source>
</evidence>
<dbReference type="Gramene" id="Bo1g101400.1">
    <property type="protein sequence ID" value="Bo1g101400.1"/>
    <property type="gene ID" value="Bo1g101400"/>
</dbReference>
<reference evidence="2" key="2">
    <citation type="submission" date="2015-03" db="UniProtKB">
        <authorList>
            <consortium name="EnsemblPlants"/>
        </authorList>
    </citation>
    <scope>IDENTIFICATION</scope>
</reference>
<dbReference type="GO" id="GO:0006260">
    <property type="term" value="P:DNA replication"/>
    <property type="evidence" value="ECO:0007669"/>
    <property type="project" value="TreeGrafter"/>
</dbReference>
<reference evidence="2 3" key="1">
    <citation type="journal article" date="2014" name="Genome Biol.">
        <title>Transcriptome and methylome profiling reveals relics of genome dominance in the mesopolyploid Brassica oleracea.</title>
        <authorList>
            <person name="Parkin I.A."/>
            <person name="Koh C."/>
            <person name="Tang H."/>
            <person name="Robinson S.J."/>
            <person name="Kagale S."/>
            <person name="Clarke W.E."/>
            <person name="Town C.D."/>
            <person name="Nixon J."/>
            <person name="Krishnakumar V."/>
            <person name="Bidwell S.L."/>
            <person name="Denoeud F."/>
            <person name="Belcram H."/>
            <person name="Links M.G."/>
            <person name="Just J."/>
            <person name="Clarke C."/>
            <person name="Bender T."/>
            <person name="Huebert T."/>
            <person name="Mason A.S."/>
            <person name="Pires J.C."/>
            <person name="Barker G."/>
            <person name="Moore J."/>
            <person name="Walley P.G."/>
            <person name="Manoli S."/>
            <person name="Batley J."/>
            <person name="Edwards D."/>
            <person name="Nelson M.N."/>
            <person name="Wang X."/>
            <person name="Paterson A.H."/>
            <person name="King G."/>
            <person name="Bancroft I."/>
            <person name="Chalhoub B."/>
            <person name="Sharpe A.G."/>
        </authorList>
    </citation>
    <scope>NUCLEOTIDE SEQUENCE</scope>
    <source>
        <strain evidence="2 3">cv. TO1000</strain>
    </source>
</reference>
<dbReference type="STRING" id="109376.A0A0D3AB27"/>
<dbReference type="PANTHER" id="PTHR23274:SF53">
    <property type="entry name" value="ATP-DEPENDENT DNA HELICASE"/>
    <property type="match status" value="1"/>
</dbReference>
<dbReference type="PANTHER" id="PTHR23274">
    <property type="entry name" value="DNA HELICASE-RELATED"/>
    <property type="match status" value="1"/>
</dbReference>
<feature type="domain" description="DNA helicase Pif1-like 2B" evidence="1">
    <location>
        <begin position="52"/>
        <end position="98"/>
    </location>
</feature>
<proteinExistence type="predicted"/>
<dbReference type="InterPro" id="IPR049163">
    <property type="entry name" value="Pif1-like_2B_dom"/>
</dbReference>
<dbReference type="GO" id="GO:0005657">
    <property type="term" value="C:replication fork"/>
    <property type="evidence" value="ECO:0007669"/>
    <property type="project" value="TreeGrafter"/>
</dbReference>
<name>A0A0D3AB27_BRAOL</name>
<dbReference type="Pfam" id="PF21530">
    <property type="entry name" value="Pif1_2B_dom"/>
    <property type="match status" value="1"/>
</dbReference>
<organism evidence="2 3">
    <name type="scientific">Brassica oleracea var. oleracea</name>
    <dbReference type="NCBI Taxonomy" id="109376"/>
    <lineage>
        <taxon>Eukaryota</taxon>
        <taxon>Viridiplantae</taxon>
        <taxon>Streptophyta</taxon>
        <taxon>Embryophyta</taxon>
        <taxon>Tracheophyta</taxon>
        <taxon>Spermatophyta</taxon>
        <taxon>Magnoliopsida</taxon>
        <taxon>eudicotyledons</taxon>
        <taxon>Gunneridae</taxon>
        <taxon>Pentapetalae</taxon>
        <taxon>rosids</taxon>
        <taxon>malvids</taxon>
        <taxon>Brassicales</taxon>
        <taxon>Brassicaceae</taxon>
        <taxon>Brassiceae</taxon>
        <taxon>Brassica</taxon>
    </lineage>
</organism>
<sequence>LYKTTRGIGGCCISQLPPELSRYRIPKRKGCPDTYQQYSTRDDDWTNHYPPEYLNSLEFSGLPNHRLCLKVGAPMMLLCNLNQDKSLCNGTRMVVTLLENRFVKAKIMTGTGIGEEVLIPRIQLIPTTPSIPSLSVDDNSRSDCATP</sequence>
<keyword evidence="3" id="KW-1185">Reference proteome</keyword>
<dbReference type="Proteomes" id="UP000032141">
    <property type="component" value="Chromosome C1"/>
</dbReference>
<dbReference type="HOGENOM" id="CLU_1780034_0_0_1"/>
<evidence type="ECO:0000313" key="2">
    <source>
        <dbReference type="EnsemblPlants" id="Bo1g101400.1"/>
    </source>
</evidence>
<accession>A0A0D3AB27</accession>
<evidence type="ECO:0000313" key="3">
    <source>
        <dbReference type="Proteomes" id="UP000032141"/>
    </source>
</evidence>
<dbReference type="eggNOG" id="KOG0987">
    <property type="taxonomic scope" value="Eukaryota"/>
</dbReference>